<comment type="caution">
    <text evidence="2">The sequence shown here is derived from an EMBL/GenBank/DDBJ whole genome shotgun (WGS) entry which is preliminary data.</text>
</comment>
<dbReference type="EMBL" id="SCFR01000025">
    <property type="protein sequence ID" value="TFF65053.1"/>
    <property type="molecule type" value="Genomic_DNA"/>
</dbReference>
<dbReference type="GO" id="GO:0005886">
    <property type="term" value="C:plasma membrane"/>
    <property type="evidence" value="ECO:0007669"/>
    <property type="project" value="TreeGrafter"/>
</dbReference>
<dbReference type="InterPro" id="IPR004704">
    <property type="entry name" value="PTS_IID_man"/>
</dbReference>
<proteinExistence type="predicted"/>
<evidence type="ECO:0000313" key="2">
    <source>
        <dbReference type="EMBL" id="TFF65053.1"/>
    </source>
</evidence>
<evidence type="ECO:0000313" key="3">
    <source>
        <dbReference type="Proteomes" id="UP000297454"/>
    </source>
</evidence>
<dbReference type="PANTHER" id="PTHR32502">
    <property type="entry name" value="N-ACETYLGALACTOSAMINE PERMEASE II COMPONENT-RELATED"/>
    <property type="match status" value="1"/>
</dbReference>
<feature type="transmembrane region" description="Helical" evidence="1">
    <location>
        <begin position="263"/>
        <end position="280"/>
    </location>
</feature>
<keyword evidence="1" id="KW-1133">Transmembrane helix</keyword>
<feature type="transmembrane region" description="Helical" evidence="1">
    <location>
        <begin position="176"/>
        <end position="198"/>
    </location>
</feature>
<dbReference type="GO" id="GO:0009401">
    <property type="term" value="P:phosphoenolpyruvate-dependent sugar phosphotransferase system"/>
    <property type="evidence" value="ECO:0007669"/>
    <property type="project" value="InterPro"/>
</dbReference>
<dbReference type="GeneID" id="97031545"/>
<accession>A0A4R9C2J1</accession>
<keyword evidence="3" id="KW-1185">Reference proteome</keyword>
<protein>
    <submittedName>
        <fullName evidence="2">PTS mannose/fructose/sorbose transporter family subunit IID</fullName>
    </submittedName>
</protein>
<organism evidence="2 3">
    <name type="scientific">Helcococcus ovis</name>
    <dbReference type="NCBI Taxonomy" id="72026"/>
    <lineage>
        <taxon>Bacteria</taxon>
        <taxon>Bacillati</taxon>
        <taxon>Bacillota</taxon>
        <taxon>Tissierellia</taxon>
        <taxon>Tissierellales</taxon>
        <taxon>Peptoniphilaceae</taxon>
        <taxon>Helcococcus</taxon>
    </lineage>
</organism>
<dbReference type="AlphaFoldDB" id="A0A4R9C2J1"/>
<dbReference type="Proteomes" id="UP000297454">
    <property type="component" value="Unassembled WGS sequence"/>
</dbReference>
<name>A0A4R9C2J1_9FIRM</name>
<feature type="transmembrane region" description="Helical" evidence="1">
    <location>
        <begin position="287"/>
        <end position="305"/>
    </location>
</feature>
<feature type="transmembrane region" description="Helical" evidence="1">
    <location>
        <begin position="138"/>
        <end position="155"/>
    </location>
</feature>
<sequence>MSDKKIKLSKSDRIKVAFRHQFLQSSWNYERMQNGGWAFSMIPAIKRLYTSKDEQIAALKRHLEFYNTHPYVSSPVLGVTLALEEDRANGTPIDDATIQGVKVGMMGPLAGVGDPLFWFTLRPILGALGATLALTGNILGPIIFFFAWNIIRIAFEWYTQEFGYKVGRKITNNLSGGLLGTVTQVASILGMFIIGSLVNRWVSISFAPIVSQIQQQPGSFIDWANLPNGAEGIKHALSMYDSIGKTALDAVKTTTLQNNLDQLIPGLAALLLTLLCAKLLKKKVSPILIILVLFAVGILGHLVGLL</sequence>
<dbReference type="PROSITE" id="PS51108">
    <property type="entry name" value="PTS_EIID"/>
    <property type="match status" value="1"/>
</dbReference>
<gene>
    <name evidence="2" type="ORF">EQF91_06630</name>
</gene>
<keyword evidence="1" id="KW-0472">Membrane</keyword>
<keyword evidence="1" id="KW-0812">Transmembrane</keyword>
<evidence type="ECO:0000256" key="1">
    <source>
        <dbReference type="SAM" id="Phobius"/>
    </source>
</evidence>
<reference evidence="2 3" key="1">
    <citation type="submission" date="2019-01" db="EMBL/GenBank/DDBJ databases">
        <title>Draft Genome Sequences of Helcococcus ovis Strains Isolated from the Uterus and Vagina of Dairy Cows with Metritis.</title>
        <authorList>
            <person name="Cunha F."/>
            <person name="Jeon S.J."/>
            <person name="Kutzer P."/>
            <person name="Galvao K.N."/>
        </authorList>
    </citation>
    <scope>NUCLEOTIDE SEQUENCE [LARGE SCALE GENOMIC DNA]</scope>
    <source>
        <strain evidence="2 3">KG-37</strain>
    </source>
</reference>
<dbReference type="PANTHER" id="PTHR32502:SF27">
    <property type="entry name" value="PTS SYSTEM, MANNOSE-SPECIFIC IID COMPONENT"/>
    <property type="match status" value="1"/>
</dbReference>
<dbReference type="RefSeq" id="WP_134711780.1">
    <property type="nucleotide sequence ID" value="NZ_CP119081.1"/>
</dbReference>
<dbReference type="InterPro" id="IPR050303">
    <property type="entry name" value="GatZ_KbaZ_carbometab"/>
</dbReference>
<dbReference type="Pfam" id="PF03613">
    <property type="entry name" value="EIID-AGA"/>
    <property type="match status" value="1"/>
</dbReference>
<dbReference type="OrthoDB" id="9795582at2"/>